<comment type="caution">
    <text evidence="2">Lacks conserved residue(s) required for the propagation of feature annotation.</text>
</comment>
<evidence type="ECO:0000259" key="4">
    <source>
        <dbReference type="Pfam" id="PF02769"/>
    </source>
</evidence>
<dbReference type="CDD" id="cd02194">
    <property type="entry name" value="ThiL"/>
    <property type="match status" value="1"/>
</dbReference>
<evidence type="ECO:0000256" key="1">
    <source>
        <dbReference type="ARBA" id="ARBA00022977"/>
    </source>
</evidence>
<dbReference type="NCBIfam" id="TIGR01379">
    <property type="entry name" value="thiL"/>
    <property type="match status" value="1"/>
</dbReference>
<sequence length="332" mass="34073">MAAMSEDDLIASFFAPLAGEGGLGLADDVARLALSENHELIVTTDGVVAGVHFFADDPPASIARKALRVNLSDLAAKGARPLGFLLTLALPETWTRDWLAAFAAALGEDARAYHCPLLGGDTVRTPGPLTIAITALGETPRGTMTARTTARVGDVVAVTGSVGDGALGLAVRHARHEAAPPAWIAAIGEEKAGALLQRYLEPLPRACMAEAVRGWASCAMDVSDGLVGDLRKLTAASGVSASVDLDLAPLSAAAAAALAADESLARQIFAGGDDYEILLTVAPEHYDALAAAARAAGCGLTPIGEITPVSEPFRVMWRGTPAAFGKGSFSHF</sequence>
<dbReference type="PANTHER" id="PTHR30270:SF0">
    <property type="entry name" value="THIAMINE-MONOPHOSPHATE KINASE"/>
    <property type="match status" value="1"/>
</dbReference>
<feature type="binding site" evidence="2">
    <location>
        <position position="28"/>
    </location>
    <ligand>
        <name>Mg(2+)</name>
        <dbReference type="ChEBI" id="CHEBI:18420"/>
        <label>3</label>
    </ligand>
</feature>
<feature type="binding site" evidence="2">
    <location>
        <position position="28"/>
    </location>
    <ligand>
        <name>Mg(2+)</name>
        <dbReference type="ChEBI" id="CHEBI:18420"/>
        <label>4</label>
    </ligand>
</feature>
<evidence type="ECO:0000313" key="6">
    <source>
        <dbReference type="Proteomes" id="UP000294881"/>
    </source>
</evidence>
<evidence type="ECO:0000259" key="3">
    <source>
        <dbReference type="Pfam" id="PF00586"/>
    </source>
</evidence>
<dbReference type="GO" id="GO:0000287">
    <property type="term" value="F:magnesium ion binding"/>
    <property type="evidence" value="ECO:0007669"/>
    <property type="project" value="UniProtKB-UniRule"/>
</dbReference>
<name>A0A4R2GU46_9HYPH</name>
<feature type="binding site" evidence="2">
    <location>
        <position position="223"/>
    </location>
    <ligand>
        <name>ATP</name>
        <dbReference type="ChEBI" id="CHEBI:30616"/>
    </ligand>
</feature>
<gene>
    <name evidence="2" type="primary">thiL</name>
    <name evidence="5" type="ORF">EV666_104133</name>
</gene>
<dbReference type="HAMAP" id="MF_02128">
    <property type="entry name" value="TMP_kinase"/>
    <property type="match status" value="1"/>
</dbReference>
<dbReference type="InterPro" id="IPR006283">
    <property type="entry name" value="ThiL-like"/>
</dbReference>
<feature type="binding site" evidence="2">
    <location>
        <begin position="120"/>
        <end position="121"/>
    </location>
    <ligand>
        <name>ATP</name>
        <dbReference type="ChEBI" id="CHEBI:30616"/>
    </ligand>
</feature>
<feature type="binding site" evidence="2">
    <location>
        <position position="221"/>
    </location>
    <ligand>
        <name>Mg(2+)</name>
        <dbReference type="ChEBI" id="CHEBI:18420"/>
        <label>3</label>
    </ligand>
</feature>
<feature type="binding site" evidence="2">
    <location>
        <position position="147"/>
    </location>
    <ligand>
        <name>ATP</name>
        <dbReference type="ChEBI" id="CHEBI:30616"/>
    </ligand>
</feature>
<dbReference type="UniPathway" id="UPA00060">
    <property type="reaction ID" value="UER00142"/>
</dbReference>
<comment type="pathway">
    <text evidence="2">Cofactor biosynthesis; thiamine diphosphate biosynthesis; thiamine diphosphate from thiamine phosphate: step 1/1.</text>
</comment>
<feature type="binding site" evidence="2">
    <location>
        <position position="73"/>
    </location>
    <ligand>
        <name>Mg(2+)</name>
        <dbReference type="ChEBI" id="CHEBI:18420"/>
        <label>2</label>
    </ligand>
</feature>
<dbReference type="GO" id="GO:0009229">
    <property type="term" value="P:thiamine diphosphate biosynthetic process"/>
    <property type="evidence" value="ECO:0007669"/>
    <property type="project" value="UniProtKB-UniRule"/>
</dbReference>
<comment type="caution">
    <text evidence="5">The sequence shown here is derived from an EMBL/GenBank/DDBJ whole genome shotgun (WGS) entry which is preliminary data.</text>
</comment>
<protein>
    <recommendedName>
        <fullName evidence="2">Thiamine-monophosphate kinase</fullName>
        <shortName evidence="2">TMP kinase</shortName>
        <shortName evidence="2">Thiamine-phosphate kinase</shortName>
        <ecNumber evidence="2">2.7.4.16</ecNumber>
    </recommendedName>
</protein>
<organism evidence="5 6">
    <name type="scientific">Camelimonas lactis</name>
    <dbReference type="NCBI Taxonomy" id="659006"/>
    <lineage>
        <taxon>Bacteria</taxon>
        <taxon>Pseudomonadati</taxon>
        <taxon>Pseudomonadota</taxon>
        <taxon>Alphaproteobacteria</taxon>
        <taxon>Hyphomicrobiales</taxon>
        <taxon>Chelatococcaceae</taxon>
        <taxon>Camelimonas</taxon>
    </lineage>
</organism>
<feature type="binding site" evidence="2">
    <location>
        <position position="73"/>
    </location>
    <ligand>
        <name>Mg(2+)</name>
        <dbReference type="ChEBI" id="CHEBI:18420"/>
        <label>4</label>
    </ligand>
</feature>
<dbReference type="Proteomes" id="UP000294881">
    <property type="component" value="Unassembled WGS sequence"/>
</dbReference>
<comment type="similarity">
    <text evidence="2">Belongs to the thiamine-monophosphate kinase family.</text>
</comment>
<dbReference type="RefSeq" id="WP_132004997.1">
    <property type="nucleotide sequence ID" value="NZ_JBHUNN010000002.1"/>
</dbReference>
<keyword evidence="2" id="KW-0067">ATP-binding</keyword>
<keyword evidence="1 2" id="KW-0784">Thiamine biosynthesis</keyword>
<feature type="domain" description="PurM-like N-terminal" evidence="3">
    <location>
        <begin position="27"/>
        <end position="138"/>
    </location>
</feature>
<feature type="binding site" evidence="2">
    <location>
        <position position="73"/>
    </location>
    <ligand>
        <name>Mg(2+)</name>
        <dbReference type="ChEBI" id="CHEBI:18420"/>
        <label>3</label>
    </ligand>
</feature>
<dbReference type="PANTHER" id="PTHR30270">
    <property type="entry name" value="THIAMINE-MONOPHOSPHATE KINASE"/>
    <property type="match status" value="1"/>
</dbReference>
<evidence type="ECO:0000313" key="5">
    <source>
        <dbReference type="EMBL" id="TCO14180.1"/>
    </source>
</evidence>
<dbReference type="Gene3D" id="3.90.650.10">
    <property type="entry name" value="PurM-like C-terminal domain"/>
    <property type="match status" value="1"/>
</dbReference>
<dbReference type="PIRSF" id="PIRSF005303">
    <property type="entry name" value="Thiam_monoph_kin"/>
    <property type="match status" value="1"/>
</dbReference>
<dbReference type="GO" id="GO:0009228">
    <property type="term" value="P:thiamine biosynthetic process"/>
    <property type="evidence" value="ECO:0007669"/>
    <property type="project" value="UniProtKB-KW"/>
</dbReference>
<dbReference type="InterPro" id="IPR016188">
    <property type="entry name" value="PurM-like_N"/>
</dbReference>
<dbReference type="GO" id="GO:0009030">
    <property type="term" value="F:thiamine-phosphate kinase activity"/>
    <property type="evidence" value="ECO:0007669"/>
    <property type="project" value="UniProtKB-UniRule"/>
</dbReference>
<dbReference type="InterPro" id="IPR036921">
    <property type="entry name" value="PurM-like_N_sf"/>
</dbReference>
<keyword evidence="2" id="KW-0547">Nucleotide-binding</keyword>
<feature type="binding site" evidence="2">
    <location>
        <position position="45"/>
    </location>
    <ligand>
        <name>Mg(2+)</name>
        <dbReference type="ChEBI" id="CHEBI:18420"/>
        <label>2</label>
    </ligand>
</feature>
<feature type="binding site" evidence="2">
    <location>
        <position position="45"/>
    </location>
    <ligand>
        <name>Mg(2+)</name>
        <dbReference type="ChEBI" id="CHEBI:18420"/>
        <label>1</label>
    </ligand>
</feature>
<keyword evidence="2" id="KW-0479">Metal-binding</keyword>
<proteinExistence type="inferred from homology"/>
<dbReference type="InterPro" id="IPR036676">
    <property type="entry name" value="PurM-like_C_sf"/>
</dbReference>
<comment type="catalytic activity">
    <reaction evidence="2">
        <text>thiamine phosphate + ATP = thiamine diphosphate + ADP</text>
        <dbReference type="Rhea" id="RHEA:15913"/>
        <dbReference type="ChEBI" id="CHEBI:30616"/>
        <dbReference type="ChEBI" id="CHEBI:37575"/>
        <dbReference type="ChEBI" id="CHEBI:58937"/>
        <dbReference type="ChEBI" id="CHEBI:456216"/>
        <dbReference type="EC" id="2.7.4.16"/>
    </reaction>
</comment>
<keyword evidence="2 5" id="KW-0418">Kinase</keyword>
<feature type="binding site" evidence="2">
    <location>
        <position position="44"/>
    </location>
    <ligand>
        <name>Mg(2+)</name>
        <dbReference type="ChEBI" id="CHEBI:18420"/>
        <label>1</label>
    </ligand>
</feature>
<comment type="function">
    <text evidence="2">Catalyzes the ATP-dependent phosphorylation of thiamine-monophosphate (TMP) to form thiamine-pyrophosphate (TPP), the active form of vitamin B1.</text>
</comment>
<feature type="binding site" evidence="2">
    <location>
        <position position="224"/>
    </location>
    <ligand>
        <name>Mg(2+)</name>
        <dbReference type="ChEBI" id="CHEBI:18420"/>
        <label>5</label>
    </ligand>
</feature>
<feature type="binding site" evidence="2">
    <location>
        <position position="121"/>
    </location>
    <ligand>
        <name>Mg(2+)</name>
        <dbReference type="ChEBI" id="CHEBI:18420"/>
        <label>1</label>
    </ligand>
</feature>
<feature type="binding site" evidence="2">
    <location>
        <position position="329"/>
    </location>
    <ligand>
        <name>substrate</name>
    </ligand>
</feature>
<reference evidence="5 6" key="1">
    <citation type="submission" date="2019-03" db="EMBL/GenBank/DDBJ databases">
        <title>Genomic Encyclopedia of Type Strains, Phase IV (KMG-IV): sequencing the most valuable type-strain genomes for metagenomic binning, comparative biology and taxonomic classification.</title>
        <authorList>
            <person name="Goeker M."/>
        </authorList>
    </citation>
    <scope>NUCLEOTIDE SEQUENCE [LARGE SCALE GENOMIC DNA]</scope>
    <source>
        <strain evidence="5 6">DSM 22958</strain>
    </source>
</reference>
<feature type="domain" description="PurM-like C-terminal" evidence="4">
    <location>
        <begin position="151"/>
        <end position="310"/>
    </location>
</feature>
<evidence type="ECO:0000256" key="2">
    <source>
        <dbReference type="HAMAP-Rule" id="MF_02128"/>
    </source>
</evidence>
<keyword evidence="2" id="KW-0460">Magnesium</keyword>
<dbReference type="Gene3D" id="3.30.1330.10">
    <property type="entry name" value="PurM-like, N-terminal domain"/>
    <property type="match status" value="1"/>
</dbReference>
<keyword evidence="2" id="KW-0808">Transferase</keyword>
<dbReference type="Pfam" id="PF02769">
    <property type="entry name" value="AIRS_C"/>
    <property type="match status" value="1"/>
</dbReference>
<keyword evidence="6" id="KW-1185">Reference proteome</keyword>
<feature type="binding site" evidence="2">
    <location>
        <position position="52"/>
    </location>
    <ligand>
        <name>substrate</name>
    </ligand>
</feature>
<dbReference type="EMBL" id="SLWL01000004">
    <property type="protein sequence ID" value="TCO14180.1"/>
    <property type="molecule type" value="Genomic_DNA"/>
</dbReference>
<dbReference type="Pfam" id="PF00586">
    <property type="entry name" value="AIRS"/>
    <property type="match status" value="1"/>
</dbReference>
<dbReference type="SUPFAM" id="SSF56042">
    <property type="entry name" value="PurM C-terminal domain-like"/>
    <property type="match status" value="1"/>
</dbReference>
<dbReference type="OrthoDB" id="9802811at2"/>
<dbReference type="InterPro" id="IPR010918">
    <property type="entry name" value="PurM-like_C_dom"/>
</dbReference>
<dbReference type="GO" id="GO:0005524">
    <property type="term" value="F:ATP binding"/>
    <property type="evidence" value="ECO:0007669"/>
    <property type="project" value="UniProtKB-UniRule"/>
</dbReference>
<dbReference type="EC" id="2.7.4.16" evidence="2"/>
<dbReference type="AlphaFoldDB" id="A0A4R2GU46"/>
<accession>A0A4R2GU46</accession>
<feature type="binding site" evidence="2">
    <location>
        <position position="43"/>
    </location>
    <ligand>
        <name>Mg(2+)</name>
        <dbReference type="ChEBI" id="CHEBI:18420"/>
        <label>4</label>
    </ligand>
</feature>
<comment type="miscellaneous">
    <text evidence="2">Reaction mechanism of ThiL seems to utilize a direct, inline transfer of the gamma-phosphate of ATP to TMP rather than a phosphorylated enzyme intermediate.</text>
</comment>
<dbReference type="SUPFAM" id="SSF55326">
    <property type="entry name" value="PurM N-terminal domain-like"/>
    <property type="match status" value="1"/>
</dbReference>
<feature type="binding site" evidence="2">
    <location>
        <position position="273"/>
    </location>
    <ligand>
        <name>substrate</name>
    </ligand>
</feature>